<gene>
    <name evidence="1" type="ORF">PGQ11_002660</name>
</gene>
<dbReference type="Proteomes" id="UP001390339">
    <property type="component" value="Unassembled WGS sequence"/>
</dbReference>
<proteinExistence type="predicted"/>
<name>A0ABR2JIS8_9PEZI</name>
<comment type="caution">
    <text evidence="1">The sequence shown here is derived from an EMBL/GenBank/DDBJ whole genome shotgun (WGS) entry which is preliminary data.</text>
</comment>
<protein>
    <submittedName>
        <fullName evidence="1">Uncharacterized protein</fullName>
    </submittedName>
</protein>
<accession>A0ABR2JIS8</accession>
<sequence length="106" mass="12590">MKWDENVSCGSLCYMTRDGCPPSWHFAMRAQRFEYQQFIFLCLPFVGTIHYWNPTGKGMQRHAVMVKDMLVRALLMTAQNKEKARWCMTLMEGRRRRDTGIRQSLH</sequence>
<reference evidence="1 2" key="1">
    <citation type="journal article" date="2024" name="IMA Fungus">
        <title>Apiospora arundinis, a panoply of carbohydrate-active enzymes and secondary metabolites.</title>
        <authorList>
            <person name="Sorensen T."/>
            <person name="Petersen C."/>
            <person name="Muurmann A.T."/>
            <person name="Christiansen J.V."/>
            <person name="Brundto M.L."/>
            <person name="Overgaard C.K."/>
            <person name="Boysen A.T."/>
            <person name="Wollenberg R.D."/>
            <person name="Larsen T.O."/>
            <person name="Sorensen J.L."/>
            <person name="Nielsen K.L."/>
            <person name="Sondergaard T.E."/>
        </authorList>
    </citation>
    <scope>NUCLEOTIDE SEQUENCE [LARGE SCALE GENOMIC DNA]</scope>
    <source>
        <strain evidence="1 2">AAU 773</strain>
    </source>
</reference>
<dbReference type="EMBL" id="JAPCWZ010000002">
    <property type="protein sequence ID" value="KAK8877714.1"/>
    <property type="molecule type" value="Genomic_DNA"/>
</dbReference>
<evidence type="ECO:0000313" key="1">
    <source>
        <dbReference type="EMBL" id="KAK8877714.1"/>
    </source>
</evidence>
<organism evidence="1 2">
    <name type="scientific">Apiospora arundinis</name>
    <dbReference type="NCBI Taxonomy" id="335852"/>
    <lineage>
        <taxon>Eukaryota</taxon>
        <taxon>Fungi</taxon>
        <taxon>Dikarya</taxon>
        <taxon>Ascomycota</taxon>
        <taxon>Pezizomycotina</taxon>
        <taxon>Sordariomycetes</taxon>
        <taxon>Xylariomycetidae</taxon>
        <taxon>Amphisphaeriales</taxon>
        <taxon>Apiosporaceae</taxon>
        <taxon>Apiospora</taxon>
    </lineage>
</organism>
<keyword evidence="2" id="KW-1185">Reference proteome</keyword>
<evidence type="ECO:0000313" key="2">
    <source>
        <dbReference type="Proteomes" id="UP001390339"/>
    </source>
</evidence>